<gene>
    <name evidence="6" type="ORF">O6P43_014939</name>
</gene>
<dbReference type="PANTHER" id="PTHR32295">
    <property type="entry name" value="IQ-DOMAIN 5-RELATED"/>
    <property type="match status" value="1"/>
</dbReference>
<comment type="similarity">
    <text evidence="2">Belongs to the IQD family.</text>
</comment>
<evidence type="ECO:0000256" key="2">
    <source>
        <dbReference type="ARBA" id="ARBA00024341"/>
    </source>
</evidence>
<dbReference type="AlphaFoldDB" id="A0AAD7LXN0"/>
<evidence type="ECO:0000256" key="1">
    <source>
        <dbReference type="ARBA" id="ARBA00022860"/>
    </source>
</evidence>
<evidence type="ECO:0000313" key="6">
    <source>
        <dbReference type="EMBL" id="KAJ7965266.1"/>
    </source>
</evidence>
<evidence type="ECO:0000259" key="5">
    <source>
        <dbReference type="Pfam" id="PF13178"/>
    </source>
</evidence>
<feature type="region of interest" description="Disordered" evidence="4">
    <location>
        <begin position="1"/>
        <end position="43"/>
    </location>
</feature>
<dbReference type="Gene3D" id="1.20.5.190">
    <property type="match status" value="1"/>
</dbReference>
<keyword evidence="1" id="KW-0112">Calmodulin-binding</keyword>
<dbReference type="Pfam" id="PF13178">
    <property type="entry name" value="DUF4005"/>
    <property type="match status" value="1"/>
</dbReference>
<dbReference type="KEGG" id="qsa:O6P43_014939"/>
<feature type="compositionally biased region" description="Basic and acidic residues" evidence="4">
    <location>
        <begin position="22"/>
        <end position="43"/>
    </location>
</feature>
<comment type="subunit">
    <text evidence="3">Binds to multiple calmodulin (CaM) in the presence of Ca(2+) and CaM-like proteins.</text>
</comment>
<dbReference type="GO" id="GO:0005516">
    <property type="term" value="F:calmodulin binding"/>
    <property type="evidence" value="ECO:0007669"/>
    <property type="project" value="UniProtKB-KW"/>
</dbReference>
<organism evidence="6 7">
    <name type="scientific">Quillaja saponaria</name>
    <name type="common">Soap bark tree</name>
    <dbReference type="NCBI Taxonomy" id="32244"/>
    <lineage>
        <taxon>Eukaryota</taxon>
        <taxon>Viridiplantae</taxon>
        <taxon>Streptophyta</taxon>
        <taxon>Embryophyta</taxon>
        <taxon>Tracheophyta</taxon>
        <taxon>Spermatophyta</taxon>
        <taxon>Magnoliopsida</taxon>
        <taxon>eudicotyledons</taxon>
        <taxon>Gunneridae</taxon>
        <taxon>Pentapetalae</taxon>
        <taxon>rosids</taxon>
        <taxon>fabids</taxon>
        <taxon>Fabales</taxon>
        <taxon>Quillajaceae</taxon>
        <taxon>Quillaja</taxon>
    </lineage>
</organism>
<feature type="compositionally biased region" description="Low complexity" evidence="4">
    <location>
        <begin position="450"/>
        <end position="466"/>
    </location>
</feature>
<comment type="caution">
    <text evidence="6">The sequence shown here is derived from an EMBL/GenBank/DDBJ whole genome shotgun (WGS) entry which is preliminary data.</text>
</comment>
<evidence type="ECO:0000256" key="4">
    <source>
        <dbReference type="SAM" id="MobiDB-lite"/>
    </source>
</evidence>
<evidence type="ECO:0000313" key="7">
    <source>
        <dbReference type="Proteomes" id="UP001163823"/>
    </source>
</evidence>
<proteinExistence type="inferred from homology"/>
<dbReference type="PANTHER" id="PTHR32295:SF121">
    <property type="entry name" value="DUF4005 DOMAIN-CONTAINING PROTEIN"/>
    <property type="match status" value="1"/>
</dbReference>
<protein>
    <submittedName>
        <fullName evidence="6">Protein IQ-DOMAIN like</fullName>
    </submittedName>
</protein>
<dbReference type="InterPro" id="IPR025064">
    <property type="entry name" value="DUF4005"/>
</dbReference>
<sequence length="545" mass="61409">MGKAGGSSWFTALKRAFSSPTKENDKRSSRRREDHEQEEEEKKRIKRRWIFRKSLNPETVAQQSEAIRTITTTAEITTINYNSVETSTVPIKTISEAGDAEQRHAIAVAMATKAAAQAAVATAQAAVEVVRLTRPSILVREYYSAIVIQTVFRGYLARRALRALKALVKLQALVRGQNVRKRADITLKCMQALLRVQTQVLERRTKRLSHEGSEDSRSSTDPINFCGGSNLADRKCMSRDDSSCTVDDCIRWDDQPQTVENIQAVLHKTKEVAAMKRENALAYAFSNQIWRTSRATSASEEELEENPRWPDRFTRKYNENTRRASCDRRDPIKIVEIDTYRPYSYLTAHTDMERSHNQHVYYPHQLRPNSLSVASPVHRTQNNMSPHSPITPSPVKTKHIQVHSASPRCVRYNHPLPKMPSLGTGYTHGIGASNNARAAAVPNYMVATASAKARSRSQSAPRQRASSPEKERTGSVKKRLSFQAPEPCAVVGNCGTTLSHNLNSKCIQGGHLGMEQRSNIYSYTDNEMSPPCTNDLKRWLRQDNY</sequence>
<dbReference type="Pfam" id="PF00612">
    <property type="entry name" value="IQ"/>
    <property type="match status" value="2"/>
</dbReference>
<keyword evidence="7" id="KW-1185">Reference proteome</keyword>
<reference evidence="6" key="1">
    <citation type="journal article" date="2023" name="Science">
        <title>Elucidation of the pathway for biosynthesis of saponin adjuvants from the soapbark tree.</title>
        <authorList>
            <person name="Reed J."/>
            <person name="Orme A."/>
            <person name="El-Demerdash A."/>
            <person name="Owen C."/>
            <person name="Martin L.B.B."/>
            <person name="Misra R.C."/>
            <person name="Kikuchi S."/>
            <person name="Rejzek M."/>
            <person name="Martin A.C."/>
            <person name="Harkess A."/>
            <person name="Leebens-Mack J."/>
            <person name="Louveau T."/>
            <person name="Stephenson M.J."/>
            <person name="Osbourn A."/>
        </authorList>
    </citation>
    <scope>NUCLEOTIDE SEQUENCE</scope>
    <source>
        <strain evidence="6">S10</strain>
    </source>
</reference>
<dbReference type="SMART" id="SM00015">
    <property type="entry name" value="IQ"/>
    <property type="match status" value="2"/>
</dbReference>
<feature type="domain" description="DUF4005" evidence="5">
    <location>
        <begin position="407"/>
        <end position="500"/>
    </location>
</feature>
<dbReference type="EMBL" id="JARAOO010000006">
    <property type="protein sequence ID" value="KAJ7965266.1"/>
    <property type="molecule type" value="Genomic_DNA"/>
</dbReference>
<feature type="region of interest" description="Disordered" evidence="4">
    <location>
        <begin position="450"/>
        <end position="479"/>
    </location>
</feature>
<dbReference type="InterPro" id="IPR000048">
    <property type="entry name" value="IQ_motif_EF-hand-BS"/>
</dbReference>
<evidence type="ECO:0000256" key="3">
    <source>
        <dbReference type="ARBA" id="ARBA00024378"/>
    </source>
</evidence>
<dbReference type="PROSITE" id="PS50096">
    <property type="entry name" value="IQ"/>
    <property type="match status" value="2"/>
</dbReference>
<dbReference type="Proteomes" id="UP001163823">
    <property type="component" value="Chromosome 6"/>
</dbReference>
<accession>A0AAD7LXN0</accession>
<name>A0AAD7LXN0_QUISA</name>
<dbReference type="CDD" id="cd23767">
    <property type="entry name" value="IQCD"/>
    <property type="match status" value="1"/>
</dbReference>